<organism evidence="1 2">
    <name type="scientific">Dentiscutata heterogama</name>
    <dbReference type="NCBI Taxonomy" id="1316150"/>
    <lineage>
        <taxon>Eukaryota</taxon>
        <taxon>Fungi</taxon>
        <taxon>Fungi incertae sedis</taxon>
        <taxon>Mucoromycota</taxon>
        <taxon>Glomeromycotina</taxon>
        <taxon>Glomeromycetes</taxon>
        <taxon>Diversisporales</taxon>
        <taxon>Gigasporaceae</taxon>
        <taxon>Dentiscutata</taxon>
    </lineage>
</organism>
<name>A0ACA9LWP9_9GLOM</name>
<evidence type="ECO:0000313" key="2">
    <source>
        <dbReference type="Proteomes" id="UP000789702"/>
    </source>
</evidence>
<accession>A0ACA9LWP9</accession>
<protein>
    <submittedName>
        <fullName evidence="1">10713_t:CDS:1</fullName>
    </submittedName>
</protein>
<reference evidence="1" key="1">
    <citation type="submission" date="2021-06" db="EMBL/GenBank/DDBJ databases">
        <authorList>
            <person name="Kallberg Y."/>
            <person name="Tangrot J."/>
            <person name="Rosling A."/>
        </authorList>
    </citation>
    <scope>NUCLEOTIDE SEQUENCE</scope>
    <source>
        <strain evidence="1">IL203A</strain>
    </source>
</reference>
<proteinExistence type="predicted"/>
<dbReference type="Proteomes" id="UP000789702">
    <property type="component" value="Unassembled WGS sequence"/>
</dbReference>
<keyword evidence="2" id="KW-1185">Reference proteome</keyword>
<sequence>MTFHRAEKQRFKKFSIFNKKSIVPADITMPPKITYLSLLQSVQCCQTKKPIIVKNSPKVKESPCQHKSKRTSPSKIFQKALKKVTKTFKKSKLESDSNTSSSSNTSNTCTRRVKKRITTELKPKHRRFGIYVSPECGNQFVPARFELSKNRQRICIDSNENPYLPTPKALPGSIHKFPTSELKLLKFKINYYWESLSASHNMTIPYGITFKSFLRYCQQEVEFMVPNDCIVLAHTEKFEDDDITFLLTGKGLNKGKINYKKKAMELKKLFEKDALKIIDCEDIWKIIMEGWNNHQDDDVIDVTLFSAEML</sequence>
<evidence type="ECO:0000313" key="1">
    <source>
        <dbReference type="EMBL" id="CAG8554536.1"/>
    </source>
</evidence>
<dbReference type="EMBL" id="CAJVPU010005940">
    <property type="protein sequence ID" value="CAG8554536.1"/>
    <property type="molecule type" value="Genomic_DNA"/>
</dbReference>
<comment type="caution">
    <text evidence="1">The sequence shown here is derived from an EMBL/GenBank/DDBJ whole genome shotgun (WGS) entry which is preliminary data.</text>
</comment>
<gene>
    <name evidence="1" type="ORF">DHETER_LOCUS5373</name>
</gene>